<protein>
    <recommendedName>
        <fullName evidence="6">SET domain-containing protein</fullName>
    </recommendedName>
</protein>
<evidence type="ECO:0000256" key="5">
    <source>
        <dbReference type="SAM" id="MobiDB-lite"/>
    </source>
</evidence>
<feature type="compositionally biased region" description="Acidic residues" evidence="5">
    <location>
        <begin position="314"/>
        <end position="329"/>
    </location>
</feature>
<feature type="compositionally biased region" description="Polar residues" evidence="5">
    <location>
        <begin position="500"/>
        <end position="509"/>
    </location>
</feature>
<dbReference type="SUPFAM" id="SSF57903">
    <property type="entry name" value="FYVE/PHD zinc finger"/>
    <property type="match status" value="1"/>
</dbReference>
<feature type="region of interest" description="Disordered" evidence="5">
    <location>
        <begin position="173"/>
        <end position="201"/>
    </location>
</feature>
<proteinExistence type="predicted"/>
<dbReference type="SMART" id="SM00317">
    <property type="entry name" value="SET"/>
    <property type="match status" value="1"/>
</dbReference>
<feature type="region of interest" description="Disordered" evidence="5">
    <location>
        <begin position="865"/>
        <end position="1042"/>
    </location>
</feature>
<dbReference type="EMBL" id="CABIJS010000566">
    <property type="protein sequence ID" value="VUZ53740.1"/>
    <property type="molecule type" value="Genomic_DNA"/>
</dbReference>
<feature type="region of interest" description="Disordered" evidence="5">
    <location>
        <begin position="307"/>
        <end position="330"/>
    </location>
</feature>
<keyword evidence="2" id="KW-0863">Zinc-finger</keyword>
<dbReference type="SUPFAM" id="SSF82199">
    <property type="entry name" value="SET domain"/>
    <property type="match status" value="1"/>
</dbReference>
<organism evidence="7 8">
    <name type="scientific">Hymenolepis diminuta</name>
    <name type="common">Rat tapeworm</name>
    <dbReference type="NCBI Taxonomy" id="6216"/>
    <lineage>
        <taxon>Eukaryota</taxon>
        <taxon>Metazoa</taxon>
        <taxon>Spiralia</taxon>
        <taxon>Lophotrochozoa</taxon>
        <taxon>Platyhelminthes</taxon>
        <taxon>Cestoda</taxon>
        <taxon>Eucestoda</taxon>
        <taxon>Cyclophyllidea</taxon>
        <taxon>Hymenolepididae</taxon>
        <taxon>Hymenolepis</taxon>
    </lineage>
</organism>
<evidence type="ECO:0000256" key="2">
    <source>
        <dbReference type="ARBA" id="ARBA00022771"/>
    </source>
</evidence>
<feature type="domain" description="SET" evidence="6">
    <location>
        <begin position="685"/>
        <end position="811"/>
    </location>
</feature>
<name>A0A564Z2U0_HYMDI</name>
<dbReference type="AlphaFoldDB" id="A0A564Z2U0"/>
<dbReference type="Gene3D" id="3.30.40.10">
    <property type="entry name" value="Zinc/RING finger domain, C3HC4 (zinc finger)"/>
    <property type="match status" value="1"/>
</dbReference>
<evidence type="ECO:0000256" key="3">
    <source>
        <dbReference type="ARBA" id="ARBA00022833"/>
    </source>
</evidence>
<feature type="compositionally biased region" description="Polar residues" evidence="5">
    <location>
        <begin position="533"/>
        <end position="544"/>
    </location>
</feature>
<dbReference type="PANTHER" id="PTHR46462:SF3">
    <property type="entry name" value="UPSET, ISOFORM A"/>
    <property type="match status" value="1"/>
</dbReference>
<dbReference type="InterPro" id="IPR001214">
    <property type="entry name" value="SET_dom"/>
</dbReference>
<dbReference type="Proteomes" id="UP000321570">
    <property type="component" value="Unassembled WGS sequence"/>
</dbReference>
<feature type="compositionally biased region" description="Polar residues" evidence="5">
    <location>
        <begin position="963"/>
        <end position="977"/>
    </location>
</feature>
<dbReference type="InterPro" id="IPR001965">
    <property type="entry name" value="Znf_PHD"/>
</dbReference>
<dbReference type="GO" id="GO:0034967">
    <property type="term" value="C:Set3 complex"/>
    <property type="evidence" value="ECO:0007669"/>
    <property type="project" value="TreeGrafter"/>
</dbReference>
<dbReference type="Pfam" id="PF00856">
    <property type="entry name" value="SET"/>
    <property type="match status" value="1"/>
</dbReference>
<sequence>MDIYMDMDIAAEETSSPLQGQKFIKPFSNFFQTAKQKFADFDPESAVHLVGPMFELTAPIDKDKSHQDFDAVYPEKCVSYGPTICSFGLSYNDHNYAKPVGLTPPVMAPHLMDDNYPSKSKILPLPIPVIKETTAAVNKSSMSTEKIAQLPSSLTSNQAKFLIKTKDVKSSTITVTSPSTSHAHTRSDRPAQLDVPSVDPSAGLSDSKKALFAAWHAKAAASGGTLLVQHNWKNPDAQQQSQQKSSTESEANNVAMEQQNFFAKDQIVLNVPRYCRSLGKESEGERVYLESDMKILEVPEELCVSPSKLSSLDSSDEEDLSADGAEENELGQKPAMWSTVSCICEVKTGDSSMIQCLNCRYHQHLDCMSIVYADGACMDEANPAVITPKDKLLDPATYLCPSCIRPAFTFSSELHARVLAAQREREANKQKSSYSLMQHHSGKVDPPRRPIGGAHLIASATDRARQLGLIGGGSGPGSTTSSKSINYPSTDERVKMNCIERQNNESTDINLRIPSPPRASKRKQDLKSKPFVEQQSATIKPSSVENEELRTPGTPNAHILPSGPNTPAGSNTPLQLPYQQGIKIYSTDGTDERSPNTPLLSSTEKTPLTSPMGINNSTKKRRSGLYTESPQRMSTGKRGSNVGSTLGSAWAKDYREADTNVFSENLLKYVDQRIKSGRERVQRLTPTSLGRTPLCRVVMFDHDDKGLEASARLGKGEVVTELRGNLMLMEEYEHFVDPINECNRYVMIYQNFGDRAIAINTTQYGNDARFIRRSCIPNCFLDHFIVCDKLRIIIRTTQELMPGVELTVPFDFDYRSCRYAVKCACARSRCPVQKWCRKLARNKVMPNLDYGKYIEYRLNALSKPITEDQSPTTPGSSRSYSTDNSPVPTSSHKMLLNKTPTPTSSTTQRYTPTSSKRPFPAARLFTSPTSAKNARTPSMSNRRFSEKSTADADNDDGDAYAPTKTSTANPSPETETLMTKVEPVEEQQQSSISTLESEQFPHEDDPPLPAKRRRSTITDKEKVGEKSDSKKETDLGIPPFESIITTRRQAAKLAAMAMTPTSSTRSTLSSLGSSKRRK</sequence>
<dbReference type="InterPro" id="IPR046341">
    <property type="entry name" value="SET_dom_sf"/>
</dbReference>
<feature type="region of interest" description="Disordered" evidence="5">
    <location>
        <begin position="1054"/>
        <end position="1078"/>
    </location>
</feature>
<keyword evidence="8" id="KW-1185">Reference proteome</keyword>
<dbReference type="SMART" id="SM00249">
    <property type="entry name" value="PHD"/>
    <property type="match status" value="1"/>
</dbReference>
<feature type="compositionally biased region" description="Polar residues" evidence="5">
    <location>
        <begin position="595"/>
        <end position="617"/>
    </location>
</feature>
<feature type="compositionally biased region" description="Polar residues" evidence="5">
    <location>
        <begin position="926"/>
        <end position="942"/>
    </location>
</feature>
<dbReference type="PROSITE" id="PS50280">
    <property type="entry name" value="SET"/>
    <property type="match status" value="1"/>
</dbReference>
<feature type="compositionally biased region" description="Polar residues" evidence="5">
    <location>
        <begin position="563"/>
        <end position="578"/>
    </location>
</feature>
<feature type="compositionally biased region" description="Basic and acidic residues" evidence="5">
    <location>
        <begin position="1016"/>
        <end position="1034"/>
    </location>
</feature>
<feature type="compositionally biased region" description="Polar residues" evidence="5">
    <location>
        <begin position="986"/>
        <end position="997"/>
    </location>
</feature>
<dbReference type="GO" id="GO:0006325">
    <property type="term" value="P:chromatin organization"/>
    <property type="evidence" value="ECO:0007669"/>
    <property type="project" value="UniProtKB-KW"/>
</dbReference>
<evidence type="ECO:0000313" key="7">
    <source>
        <dbReference type="EMBL" id="VUZ53740.1"/>
    </source>
</evidence>
<dbReference type="GO" id="GO:0070210">
    <property type="term" value="C:Rpd3L-Expanded complex"/>
    <property type="evidence" value="ECO:0007669"/>
    <property type="project" value="TreeGrafter"/>
</dbReference>
<accession>A0A564Z2U0</accession>
<dbReference type="InterPro" id="IPR011011">
    <property type="entry name" value="Znf_FYVE_PHD"/>
</dbReference>
<feature type="compositionally biased region" description="Low complexity" evidence="5">
    <location>
        <begin position="1061"/>
        <end position="1078"/>
    </location>
</feature>
<dbReference type="Gene3D" id="2.170.270.10">
    <property type="entry name" value="SET domain"/>
    <property type="match status" value="1"/>
</dbReference>
<evidence type="ECO:0000256" key="4">
    <source>
        <dbReference type="ARBA" id="ARBA00022853"/>
    </source>
</evidence>
<feature type="region of interest" description="Disordered" evidence="5">
    <location>
        <begin position="424"/>
        <end position="449"/>
    </location>
</feature>
<keyword evidence="4" id="KW-0156">Chromatin regulator</keyword>
<reference evidence="7 8" key="1">
    <citation type="submission" date="2019-07" db="EMBL/GenBank/DDBJ databases">
        <authorList>
            <person name="Jastrzebski P J."/>
            <person name="Paukszto L."/>
            <person name="Jastrzebski P J."/>
        </authorList>
    </citation>
    <scope>NUCLEOTIDE SEQUENCE [LARGE SCALE GENOMIC DNA]</scope>
    <source>
        <strain evidence="7 8">WMS-il1</strain>
    </source>
</reference>
<dbReference type="GO" id="GO:0008270">
    <property type="term" value="F:zinc ion binding"/>
    <property type="evidence" value="ECO:0007669"/>
    <property type="project" value="UniProtKB-KW"/>
</dbReference>
<evidence type="ECO:0000256" key="1">
    <source>
        <dbReference type="ARBA" id="ARBA00022723"/>
    </source>
</evidence>
<feature type="compositionally biased region" description="Polar residues" evidence="5">
    <location>
        <begin position="867"/>
        <end position="916"/>
    </location>
</feature>
<dbReference type="GO" id="GO:0006355">
    <property type="term" value="P:regulation of DNA-templated transcription"/>
    <property type="evidence" value="ECO:0007669"/>
    <property type="project" value="TreeGrafter"/>
</dbReference>
<evidence type="ECO:0000259" key="6">
    <source>
        <dbReference type="PROSITE" id="PS50280"/>
    </source>
</evidence>
<keyword evidence="3" id="KW-0862">Zinc</keyword>
<feature type="region of interest" description="Disordered" evidence="5">
    <location>
        <begin position="469"/>
        <end position="644"/>
    </location>
</feature>
<dbReference type="CDD" id="cd10529">
    <property type="entry name" value="SET_SETD5-like"/>
    <property type="match status" value="1"/>
</dbReference>
<gene>
    <name evidence="7" type="ORF">WMSIL1_LOCUS11982</name>
</gene>
<evidence type="ECO:0000313" key="8">
    <source>
        <dbReference type="Proteomes" id="UP000321570"/>
    </source>
</evidence>
<keyword evidence="1" id="KW-0479">Metal-binding</keyword>
<dbReference type="InterPro" id="IPR013083">
    <property type="entry name" value="Znf_RING/FYVE/PHD"/>
</dbReference>
<dbReference type="PANTHER" id="PTHR46462">
    <property type="entry name" value="UPSET, ISOFORM A"/>
    <property type="match status" value="1"/>
</dbReference>
<feature type="compositionally biased region" description="Polar residues" evidence="5">
    <location>
        <begin position="626"/>
        <end position="644"/>
    </location>
</feature>